<proteinExistence type="predicted"/>
<accession>A0A3A8I404</accession>
<evidence type="ECO:0000313" key="6">
    <source>
        <dbReference type="EMBL" id="RKG78042.1"/>
    </source>
</evidence>
<keyword evidence="1" id="KW-0560">Oxidoreductase</keyword>
<dbReference type="SUPFAM" id="SSF48179">
    <property type="entry name" value="6-phosphogluconate dehydrogenase C-terminal domain-like"/>
    <property type="match status" value="1"/>
</dbReference>
<dbReference type="PANTHER" id="PTHR43580">
    <property type="entry name" value="OXIDOREDUCTASE GLYR1-RELATED"/>
    <property type="match status" value="1"/>
</dbReference>
<dbReference type="GO" id="GO:0050661">
    <property type="term" value="F:NADP binding"/>
    <property type="evidence" value="ECO:0007669"/>
    <property type="project" value="InterPro"/>
</dbReference>
<dbReference type="Gene3D" id="3.40.50.720">
    <property type="entry name" value="NAD(P)-binding Rossmann-like Domain"/>
    <property type="match status" value="1"/>
</dbReference>
<organism evidence="6 7">
    <name type="scientific">Corallococcus terminator</name>
    <dbReference type="NCBI Taxonomy" id="2316733"/>
    <lineage>
        <taxon>Bacteria</taxon>
        <taxon>Pseudomonadati</taxon>
        <taxon>Myxococcota</taxon>
        <taxon>Myxococcia</taxon>
        <taxon>Myxococcales</taxon>
        <taxon>Cystobacterineae</taxon>
        <taxon>Myxococcaceae</taxon>
        <taxon>Corallococcus</taxon>
    </lineage>
</organism>
<dbReference type="InterPro" id="IPR029154">
    <property type="entry name" value="HIBADH-like_NADP-bd"/>
</dbReference>
<dbReference type="Proteomes" id="UP000268094">
    <property type="component" value="Unassembled WGS sequence"/>
</dbReference>
<evidence type="ECO:0000259" key="4">
    <source>
        <dbReference type="Pfam" id="PF03446"/>
    </source>
</evidence>
<dbReference type="Pfam" id="PF03446">
    <property type="entry name" value="NAD_binding_2"/>
    <property type="match status" value="1"/>
</dbReference>
<reference evidence="7" key="1">
    <citation type="submission" date="2018-09" db="EMBL/GenBank/DDBJ databases">
        <authorList>
            <person name="Livingstone P.G."/>
            <person name="Whitworth D.E."/>
        </authorList>
    </citation>
    <scope>NUCLEOTIDE SEQUENCE [LARGE SCALE GENOMIC DNA]</scope>
    <source>
        <strain evidence="7">CA054A</strain>
    </source>
</reference>
<dbReference type="Gene3D" id="1.10.1040.10">
    <property type="entry name" value="N-(1-d-carboxylethyl)-l-norvaline Dehydrogenase, domain 2"/>
    <property type="match status" value="1"/>
</dbReference>
<name>A0A3A8I404_9BACT</name>
<dbReference type="EMBL" id="RAVZ01000271">
    <property type="protein sequence ID" value="RKG78042.1"/>
    <property type="molecule type" value="Genomic_DNA"/>
</dbReference>
<dbReference type="InterPro" id="IPR036291">
    <property type="entry name" value="NAD(P)-bd_dom_sf"/>
</dbReference>
<evidence type="ECO:0000256" key="2">
    <source>
        <dbReference type="ARBA" id="ARBA00023027"/>
    </source>
</evidence>
<dbReference type="PROSITE" id="PS00895">
    <property type="entry name" value="3_HYDROXYISOBUT_DH"/>
    <property type="match status" value="1"/>
</dbReference>
<dbReference type="GO" id="GO:0051287">
    <property type="term" value="F:NAD binding"/>
    <property type="evidence" value="ECO:0007669"/>
    <property type="project" value="InterPro"/>
</dbReference>
<feature type="domain" description="6-phosphogluconate dehydrogenase NADP-binding" evidence="4">
    <location>
        <begin position="2"/>
        <end position="158"/>
    </location>
</feature>
<evidence type="ECO:0000313" key="7">
    <source>
        <dbReference type="Proteomes" id="UP000268094"/>
    </source>
</evidence>
<dbReference type="RefSeq" id="WP_120544096.1">
    <property type="nucleotide sequence ID" value="NZ_RAVZ01000271.1"/>
</dbReference>
<evidence type="ECO:0000256" key="1">
    <source>
        <dbReference type="ARBA" id="ARBA00023002"/>
    </source>
</evidence>
<dbReference type="Pfam" id="PF14833">
    <property type="entry name" value="NAD_binding_11"/>
    <property type="match status" value="1"/>
</dbReference>
<keyword evidence="2" id="KW-0520">NAD</keyword>
<dbReference type="SUPFAM" id="SSF51735">
    <property type="entry name" value="NAD(P)-binding Rossmann-fold domains"/>
    <property type="match status" value="1"/>
</dbReference>
<dbReference type="GO" id="GO:0016054">
    <property type="term" value="P:organic acid catabolic process"/>
    <property type="evidence" value="ECO:0007669"/>
    <property type="project" value="UniProtKB-ARBA"/>
</dbReference>
<dbReference type="InterPro" id="IPR008927">
    <property type="entry name" value="6-PGluconate_DH-like_C_sf"/>
</dbReference>
<evidence type="ECO:0000259" key="5">
    <source>
        <dbReference type="Pfam" id="PF14833"/>
    </source>
</evidence>
<dbReference type="GO" id="GO:0016491">
    <property type="term" value="F:oxidoreductase activity"/>
    <property type="evidence" value="ECO:0007669"/>
    <property type="project" value="UniProtKB-KW"/>
</dbReference>
<gene>
    <name evidence="6" type="ORF">D7V88_30275</name>
</gene>
<dbReference type="InterPro" id="IPR051265">
    <property type="entry name" value="HIBADH-related_NP60_sf"/>
</dbReference>
<dbReference type="AlphaFoldDB" id="A0A3A8I404"/>
<comment type="caution">
    <text evidence="6">The sequence shown here is derived from an EMBL/GenBank/DDBJ whole genome shotgun (WGS) entry which is preliminary data.</text>
</comment>
<dbReference type="OrthoDB" id="9777604at2"/>
<feature type="domain" description="3-hydroxyisobutyrate dehydrogenase-like NAD-binding" evidence="5">
    <location>
        <begin position="166"/>
        <end position="282"/>
    </location>
</feature>
<dbReference type="InterPro" id="IPR002204">
    <property type="entry name" value="3-OH-isobutyrate_DH-rel_CS"/>
</dbReference>
<dbReference type="PIRSF" id="PIRSF000103">
    <property type="entry name" value="HIBADH"/>
    <property type="match status" value="1"/>
</dbReference>
<dbReference type="InterPro" id="IPR015815">
    <property type="entry name" value="HIBADH-related"/>
</dbReference>
<sequence length="296" mass="30670">MKVGFIGLGNMGAPMAKNLLGAGHEVTVWNRTASKAQPLQQQGARVAKTPAEAARDAEVVVSMLADDPAAEAATLGPDGIVGALPKGAVHVSSSTISVALSERLTKAHADAGQGYVSAPVFGRPEAAEGKQLWVITAGPKAQVERVRPLLTALGRGLTELGEKPSSANVVKLSGNFLIASMMEALSEAFALAEKSGVERAAFLDVFKSVFARSPIFENYAGAIAKGQTTPAGFALRLGLKDVTLALEAGRAAEVPLPLASLLRDHFLTGVAQGRGDEDWSALGELARDRAGLKKKS</sequence>
<keyword evidence="7" id="KW-1185">Reference proteome</keyword>
<feature type="active site" evidence="3">
    <location>
        <position position="171"/>
    </location>
</feature>
<protein>
    <submittedName>
        <fullName evidence="6">NAD(P)-dependent oxidoreductase</fullName>
    </submittedName>
</protein>
<dbReference type="InterPro" id="IPR006115">
    <property type="entry name" value="6PGDH_NADP-bd"/>
</dbReference>
<dbReference type="PANTHER" id="PTHR43580:SF2">
    <property type="entry name" value="CYTOKINE-LIKE NUCLEAR FACTOR N-PAC"/>
    <property type="match status" value="1"/>
</dbReference>
<evidence type="ECO:0000256" key="3">
    <source>
        <dbReference type="PIRSR" id="PIRSR000103-1"/>
    </source>
</evidence>
<dbReference type="InterPro" id="IPR013328">
    <property type="entry name" value="6PGD_dom2"/>
</dbReference>